<accession>A0A2R6NZG4</accession>
<proteinExistence type="predicted"/>
<comment type="caution">
    <text evidence="1">The sequence shown here is derived from an EMBL/GenBank/DDBJ whole genome shotgun (WGS) entry which is preliminary data.</text>
</comment>
<gene>
    <name evidence="1" type="ORF">PHLCEN_2v6424</name>
</gene>
<dbReference type="Proteomes" id="UP000186601">
    <property type="component" value="Unassembled WGS sequence"/>
</dbReference>
<dbReference type="AlphaFoldDB" id="A0A2R6NZG4"/>
<evidence type="ECO:0000313" key="2">
    <source>
        <dbReference type="Proteomes" id="UP000186601"/>
    </source>
</evidence>
<name>A0A2R6NZG4_9APHY</name>
<sequence length="57" mass="6585">MSARFPFSFPLSPFRYTTELIHYIPRRALTKRLGSAHELRDLVDGIEVVVQSAQPLR</sequence>
<keyword evidence="2" id="KW-1185">Reference proteome</keyword>
<organism evidence="1 2">
    <name type="scientific">Hermanssonia centrifuga</name>
    <dbReference type="NCBI Taxonomy" id="98765"/>
    <lineage>
        <taxon>Eukaryota</taxon>
        <taxon>Fungi</taxon>
        <taxon>Dikarya</taxon>
        <taxon>Basidiomycota</taxon>
        <taxon>Agaricomycotina</taxon>
        <taxon>Agaricomycetes</taxon>
        <taxon>Polyporales</taxon>
        <taxon>Meruliaceae</taxon>
        <taxon>Hermanssonia</taxon>
    </lineage>
</organism>
<evidence type="ECO:0000313" key="1">
    <source>
        <dbReference type="EMBL" id="PSR81264.1"/>
    </source>
</evidence>
<reference evidence="1 2" key="1">
    <citation type="submission" date="2018-02" db="EMBL/GenBank/DDBJ databases">
        <title>Genome sequence of the basidiomycete white-rot fungus Phlebia centrifuga.</title>
        <authorList>
            <person name="Granchi Z."/>
            <person name="Peng M."/>
            <person name="de Vries R.P."/>
            <person name="Hilden K."/>
            <person name="Makela M.R."/>
            <person name="Grigoriev I."/>
            <person name="Riley R."/>
        </authorList>
    </citation>
    <scope>NUCLEOTIDE SEQUENCE [LARGE SCALE GENOMIC DNA]</scope>
    <source>
        <strain evidence="1 2">FBCC195</strain>
    </source>
</reference>
<protein>
    <submittedName>
        <fullName evidence="1">Uncharacterized protein</fullName>
    </submittedName>
</protein>
<dbReference type="EMBL" id="MLYV02000623">
    <property type="protein sequence ID" value="PSR81264.1"/>
    <property type="molecule type" value="Genomic_DNA"/>
</dbReference>